<comment type="caution">
    <text evidence="1">The sequence shown here is derived from an EMBL/GenBank/DDBJ whole genome shotgun (WGS) entry which is preliminary data.</text>
</comment>
<dbReference type="EMBL" id="JAPHNI010000246">
    <property type="protein sequence ID" value="KAJ8113545.1"/>
    <property type="molecule type" value="Genomic_DNA"/>
</dbReference>
<keyword evidence="2" id="KW-1185">Reference proteome</keyword>
<evidence type="ECO:0000313" key="2">
    <source>
        <dbReference type="Proteomes" id="UP001153331"/>
    </source>
</evidence>
<proteinExistence type="predicted"/>
<name>A0ACC2IEF4_9PLEO</name>
<gene>
    <name evidence="1" type="ORF">OPT61_g4350</name>
</gene>
<dbReference type="Proteomes" id="UP001153331">
    <property type="component" value="Unassembled WGS sequence"/>
</dbReference>
<reference evidence="1" key="1">
    <citation type="submission" date="2022-11" db="EMBL/GenBank/DDBJ databases">
        <title>Genome Sequence of Boeremia exigua.</title>
        <authorList>
            <person name="Buettner E."/>
        </authorList>
    </citation>
    <scope>NUCLEOTIDE SEQUENCE</scope>
    <source>
        <strain evidence="1">CU02</strain>
    </source>
</reference>
<sequence length="441" mass="49023">MPVYNESKFVYHAILSIVTSAYPKDRVEIIVVDDGSLDDSWEHITAAATSLRKRGLRCRLYRHKHNRGKRFALKKGFEAATGDIIVSLDSDSMLEKNTLMALITPFTRDQELGGVAGHLRVLNVKNKIIPRLLDVLFDIYGNMPRAAQSTACGAVTILPGALAAYRAVAVLPLIQSLCETTFWGKTLKHGEDIELTLGLLRSGWTTSYQRNAVVRTTAPETVRAALLTYTRWERSSLIYLFSGLIRLLCREAVHSIDLAAAYSKMQHRCMPLQNLKTPHEAPSKKPRKIGTSGSGTLFLLLNLTSTATKNLISPFLLYAQISKTTIRPWDAPKSILYILPLSGFHNLLVFEPSRSEGTGPDLQDKGKANSTNKKTLAQRYSLRGALVCQKLCGNPNPVEKAKTYFLRLQDTAIALVFHAGIVTWSTLIAIFTLRSQAWLTR</sequence>
<evidence type="ECO:0000313" key="1">
    <source>
        <dbReference type="EMBL" id="KAJ8113545.1"/>
    </source>
</evidence>
<protein>
    <submittedName>
        <fullName evidence="1">Uncharacterized protein</fullName>
    </submittedName>
</protein>
<organism evidence="1 2">
    <name type="scientific">Boeremia exigua</name>
    <dbReference type="NCBI Taxonomy" id="749465"/>
    <lineage>
        <taxon>Eukaryota</taxon>
        <taxon>Fungi</taxon>
        <taxon>Dikarya</taxon>
        <taxon>Ascomycota</taxon>
        <taxon>Pezizomycotina</taxon>
        <taxon>Dothideomycetes</taxon>
        <taxon>Pleosporomycetidae</taxon>
        <taxon>Pleosporales</taxon>
        <taxon>Pleosporineae</taxon>
        <taxon>Didymellaceae</taxon>
        <taxon>Boeremia</taxon>
    </lineage>
</organism>
<accession>A0ACC2IEF4</accession>